<dbReference type="AlphaFoldDB" id="A0A239KJC3"/>
<dbReference type="Gene3D" id="3.30.70.1520">
    <property type="entry name" value="Heterotetrameric sarcosine oxidase"/>
    <property type="match status" value="1"/>
</dbReference>
<dbReference type="Gene3D" id="3.30.1360.120">
    <property type="entry name" value="Probable tRNA modification gtpase trme, domain 1"/>
    <property type="match status" value="1"/>
</dbReference>
<name>A0A239KJC3_9PSED</name>
<dbReference type="Proteomes" id="UP000198309">
    <property type="component" value="Unassembled WGS sequence"/>
</dbReference>
<dbReference type="InterPro" id="IPR027266">
    <property type="entry name" value="TrmE/GcvT-like"/>
</dbReference>
<keyword evidence="3" id="KW-1185">Reference proteome</keyword>
<reference evidence="1 4" key="1">
    <citation type="submission" date="2016-10" db="EMBL/GenBank/DDBJ databases">
        <authorList>
            <person name="de Groot N.N."/>
        </authorList>
    </citation>
    <scope>NUCLEOTIDE SEQUENCE [LARGE SCALE GENOMIC DNA]</scope>
    <source>
        <strain evidence="1 4">CCM 7361</strain>
    </source>
</reference>
<protein>
    <submittedName>
        <fullName evidence="1">N-methylglutamate dehydrogenase subunit D</fullName>
    </submittedName>
</protein>
<dbReference type="RefSeq" id="WP_244160924.1">
    <property type="nucleotide sequence ID" value="NZ_FNEC01000013.1"/>
</dbReference>
<evidence type="ECO:0000313" key="2">
    <source>
        <dbReference type="EMBL" id="SNT17818.1"/>
    </source>
</evidence>
<reference evidence="2 3" key="2">
    <citation type="submission" date="2017-06" db="EMBL/GenBank/DDBJ databases">
        <authorList>
            <person name="Varghese N."/>
            <person name="Submissions S."/>
        </authorList>
    </citation>
    <scope>NUCLEOTIDE SEQUENCE [LARGE SCALE GENOMIC DNA]</scope>
    <source>
        <strain evidence="2 3">RLD-1</strain>
    </source>
</reference>
<sequence length="227" mass="24328">MSSLKAEDFIERSPLYPLHRGARLAALGSAAIVARYGEQEEHAQLRSCALIDLSNLPRAGFRGADAAAYLQARGYALPEAPNRALRQADGGLVARLSQTEYLLLGSLHDGGARVAGEEAAWQLDDSANYLLPRQDSHAWLQLSGEHYAAVMAKLCGVDLRPQAFGSGAVAQTSAARINVIVINAGGDDLPNLQILCDRASVQYFWEALLDAMAEFDGRPVGIDALLD</sequence>
<evidence type="ECO:0000313" key="1">
    <source>
        <dbReference type="EMBL" id="SDJ17165.1"/>
    </source>
</evidence>
<evidence type="ECO:0000313" key="3">
    <source>
        <dbReference type="Proteomes" id="UP000198309"/>
    </source>
</evidence>
<evidence type="ECO:0000313" key="4">
    <source>
        <dbReference type="Proteomes" id="UP000199693"/>
    </source>
</evidence>
<dbReference type="EMBL" id="FZPC01000016">
    <property type="protein sequence ID" value="SNT17818.1"/>
    <property type="molecule type" value="Genomic_DNA"/>
</dbReference>
<organism evidence="1 4">
    <name type="scientific">Pseudomonas delhiensis</name>
    <dbReference type="NCBI Taxonomy" id="366289"/>
    <lineage>
        <taxon>Bacteria</taxon>
        <taxon>Pseudomonadati</taxon>
        <taxon>Pseudomonadota</taxon>
        <taxon>Gammaproteobacteria</taxon>
        <taxon>Pseudomonadales</taxon>
        <taxon>Pseudomonadaceae</taxon>
        <taxon>Pseudomonas</taxon>
    </lineage>
</organism>
<gene>
    <name evidence="1" type="ORF">SAMN05216189_1013112</name>
    <name evidence="2" type="ORF">SAMN06295949_11636</name>
</gene>
<proteinExistence type="predicted"/>
<dbReference type="EMBL" id="FNEC01000013">
    <property type="protein sequence ID" value="SDJ17165.1"/>
    <property type="molecule type" value="Genomic_DNA"/>
</dbReference>
<dbReference type="Proteomes" id="UP000199693">
    <property type="component" value="Unassembled WGS sequence"/>
</dbReference>
<dbReference type="SUPFAM" id="SSF103025">
    <property type="entry name" value="Folate-binding domain"/>
    <property type="match status" value="1"/>
</dbReference>
<accession>A0A239KJC3</accession>